<keyword evidence="3" id="KW-1185">Reference proteome</keyword>
<dbReference type="InParanoid" id="A0A7N2MU01"/>
<dbReference type="EMBL" id="LRBV02000010">
    <property type="status" value="NOT_ANNOTATED_CDS"/>
    <property type="molecule type" value="Genomic_DNA"/>
</dbReference>
<reference evidence="2" key="2">
    <citation type="submission" date="2021-01" db="UniProtKB">
        <authorList>
            <consortium name="EnsemblPlants"/>
        </authorList>
    </citation>
    <scope>IDENTIFICATION</scope>
</reference>
<dbReference type="Gramene" id="QL10p056553:mrna">
    <property type="protein sequence ID" value="QL10p056553:mrna"/>
    <property type="gene ID" value="QL10p056553"/>
</dbReference>
<sequence length="104" mass="11047">MNRWKRPSEIFHLALSYGNEEPVESPGRVSSSSSASSSSTMGSASRSSSASSIVAQDQELGFRIELEWSAGDDEEQVALRLQSQLMVALPMPQDTVEGGVEGGG</sequence>
<dbReference type="EnsemblPlants" id="QL10p056553:mrna">
    <property type="protein sequence ID" value="QL10p056553:mrna"/>
    <property type="gene ID" value="QL10p056553"/>
</dbReference>
<dbReference type="Proteomes" id="UP000594261">
    <property type="component" value="Chromosome 10"/>
</dbReference>
<name>A0A7N2MU01_QUELO</name>
<dbReference type="AlphaFoldDB" id="A0A7N2MU01"/>
<dbReference type="OMA" id="MSWGLDW"/>
<reference evidence="2 3" key="1">
    <citation type="journal article" date="2016" name="G3 (Bethesda)">
        <title>First Draft Assembly and Annotation of the Genome of a California Endemic Oak Quercus lobata Nee (Fagaceae).</title>
        <authorList>
            <person name="Sork V.L."/>
            <person name="Fitz-Gibbon S.T."/>
            <person name="Puiu D."/>
            <person name="Crepeau M."/>
            <person name="Gugger P.F."/>
            <person name="Sherman R."/>
            <person name="Stevens K."/>
            <person name="Langley C.H."/>
            <person name="Pellegrini M."/>
            <person name="Salzberg S.L."/>
        </authorList>
    </citation>
    <scope>NUCLEOTIDE SEQUENCE [LARGE SCALE GENOMIC DNA]</scope>
    <source>
        <strain evidence="2 3">cv. SW786</strain>
    </source>
</reference>
<proteinExistence type="predicted"/>
<feature type="region of interest" description="Disordered" evidence="1">
    <location>
        <begin position="17"/>
        <end position="52"/>
    </location>
</feature>
<evidence type="ECO:0000313" key="3">
    <source>
        <dbReference type="Proteomes" id="UP000594261"/>
    </source>
</evidence>
<evidence type="ECO:0000256" key="1">
    <source>
        <dbReference type="SAM" id="MobiDB-lite"/>
    </source>
</evidence>
<feature type="compositionally biased region" description="Low complexity" evidence="1">
    <location>
        <begin position="30"/>
        <end position="52"/>
    </location>
</feature>
<organism evidence="2 3">
    <name type="scientific">Quercus lobata</name>
    <name type="common">Valley oak</name>
    <dbReference type="NCBI Taxonomy" id="97700"/>
    <lineage>
        <taxon>Eukaryota</taxon>
        <taxon>Viridiplantae</taxon>
        <taxon>Streptophyta</taxon>
        <taxon>Embryophyta</taxon>
        <taxon>Tracheophyta</taxon>
        <taxon>Spermatophyta</taxon>
        <taxon>Magnoliopsida</taxon>
        <taxon>eudicotyledons</taxon>
        <taxon>Gunneridae</taxon>
        <taxon>Pentapetalae</taxon>
        <taxon>rosids</taxon>
        <taxon>fabids</taxon>
        <taxon>Fagales</taxon>
        <taxon>Fagaceae</taxon>
        <taxon>Quercus</taxon>
    </lineage>
</organism>
<evidence type="ECO:0000313" key="2">
    <source>
        <dbReference type="EnsemblPlants" id="QL10p056553:mrna"/>
    </source>
</evidence>
<protein>
    <submittedName>
        <fullName evidence="2">Uncharacterized protein</fullName>
    </submittedName>
</protein>
<accession>A0A7N2MU01</accession>